<feature type="transmembrane region" description="Helical" evidence="1">
    <location>
        <begin position="95"/>
        <end position="114"/>
    </location>
</feature>
<dbReference type="EMBL" id="SOGT01000002">
    <property type="protein sequence ID" value="TFD28824.1"/>
    <property type="molecule type" value="Genomic_DNA"/>
</dbReference>
<name>A0A4R8ZIH5_9MICO</name>
<comment type="caution">
    <text evidence="2">The sequence shown here is derived from an EMBL/GenBank/DDBJ whole genome shotgun (WGS) entry which is preliminary data.</text>
</comment>
<dbReference type="AlphaFoldDB" id="A0A4R8ZIH5"/>
<sequence length="327" mass="34876">MMQLIVALALWGLVSALVVGTRRRTDQSILYAAIMIALSLTLNIDAVYFAADGLLGGRNYADLPANLLLLLGIYFLSRAILRASSPSRANASARPFRIGAIITAGLMVTTFIFIDAPTTSGTFMQDFGNQPAAAAYSLIQFIYLGIVMALTGMICLRFAARMSTPARRLGFRIVGAGCGAAVLTVLSVVGMDLAHVFGAMSLLALFASAYDVLNLTAILLLCFGLSLPPILGGVSTRFNRRKLEAALPDLTRIWVDVSAQHLELGGVAHPNAPGSVSRDVDTVVHRMLVEIRDALLLNPTARDRLSDEDLALLTATETRIGAQRTSA</sequence>
<evidence type="ECO:0000313" key="3">
    <source>
        <dbReference type="Proteomes" id="UP000298424"/>
    </source>
</evidence>
<feature type="transmembrane region" description="Helical" evidence="1">
    <location>
        <begin position="134"/>
        <end position="159"/>
    </location>
</feature>
<feature type="transmembrane region" description="Helical" evidence="1">
    <location>
        <begin position="63"/>
        <end position="83"/>
    </location>
</feature>
<dbReference type="OrthoDB" id="3718129at2"/>
<gene>
    <name evidence="2" type="ORF">E3T27_02785</name>
</gene>
<accession>A0A4R8ZIH5</accession>
<protein>
    <recommendedName>
        <fullName evidence="4">Histidine kinase N-terminal 7TM region domain-containing protein</fullName>
    </recommendedName>
</protein>
<feature type="transmembrane region" description="Helical" evidence="1">
    <location>
        <begin position="180"/>
        <end position="206"/>
    </location>
</feature>
<dbReference type="Proteomes" id="UP000298424">
    <property type="component" value="Unassembled WGS sequence"/>
</dbReference>
<feature type="transmembrane region" description="Helical" evidence="1">
    <location>
        <begin position="212"/>
        <end position="234"/>
    </location>
</feature>
<evidence type="ECO:0000256" key="1">
    <source>
        <dbReference type="SAM" id="Phobius"/>
    </source>
</evidence>
<organism evidence="2 3">
    <name type="scientific">Cryobacterium lyxosi</name>
    <dbReference type="NCBI Taxonomy" id="1259228"/>
    <lineage>
        <taxon>Bacteria</taxon>
        <taxon>Bacillati</taxon>
        <taxon>Actinomycetota</taxon>
        <taxon>Actinomycetes</taxon>
        <taxon>Micrococcales</taxon>
        <taxon>Microbacteriaceae</taxon>
        <taxon>Cryobacterium</taxon>
    </lineage>
</organism>
<proteinExistence type="predicted"/>
<feature type="transmembrane region" description="Helical" evidence="1">
    <location>
        <begin position="6"/>
        <end position="22"/>
    </location>
</feature>
<keyword evidence="3" id="KW-1185">Reference proteome</keyword>
<keyword evidence="1" id="KW-1133">Transmembrane helix</keyword>
<keyword evidence="1" id="KW-0472">Membrane</keyword>
<reference evidence="2 3" key="1">
    <citation type="submission" date="2019-03" db="EMBL/GenBank/DDBJ databases">
        <title>Genomics of glacier-inhabiting Cryobacterium strains.</title>
        <authorList>
            <person name="Liu Q."/>
            <person name="Xin Y.-H."/>
        </authorList>
    </citation>
    <scope>NUCLEOTIDE SEQUENCE [LARGE SCALE GENOMIC DNA]</scope>
    <source>
        <strain evidence="2 3">TMT1-1</strain>
    </source>
</reference>
<evidence type="ECO:0008006" key="4">
    <source>
        <dbReference type="Google" id="ProtNLM"/>
    </source>
</evidence>
<evidence type="ECO:0000313" key="2">
    <source>
        <dbReference type="EMBL" id="TFD28824.1"/>
    </source>
</evidence>
<feature type="transmembrane region" description="Helical" evidence="1">
    <location>
        <begin position="29"/>
        <end position="51"/>
    </location>
</feature>
<dbReference type="RefSeq" id="WP_134571490.1">
    <property type="nucleotide sequence ID" value="NZ_SOGT01000002.1"/>
</dbReference>
<keyword evidence="1" id="KW-0812">Transmembrane</keyword>